<feature type="compositionally biased region" description="Low complexity" evidence="1">
    <location>
        <begin position="1"/>
        <end position="15"/>
    </location>
</feature>
<feature type="region of interest" description="Disordered" evidence="1">
    <location>
        <begin position="1"/>
        <end position="74"/>
    </location>
</feature>
<gene>
    <name evidence="2" type="ORF">Pmani_032214</name>
</gene>
<dbReference type="EMBL" id="JAWZYT010004121">
    <property type="protein sequence ID" value="KAK4295210.1"/>
    <property type="molecule type" value="Genomic_DNA"/>
</dbReference>
<protein>
    <submittedName>
        <fullName evidence="2">Uncharacterized protein</fullName>
    </submittedName>
</protein>
<evidence type="ECO:0000313" key="3">
    <source>
        <dbReference type="Proteomes" id="UP001292094"/>
    </source>
</evidence>
<organism evidence="2 3">
    <name type="scientific">Petrolisthes manimaculis</name>
    <dbReference type="NCBI Taxonomy" id="1843537"/>
    <lineage>
        <taxon>Eukaryota</taxon>
        <taxon>Metazoa</taxon>
        <taxon>Ecdysozoa</taxon>
        <taxon>Arthropoda</taxon>
        <taxon>Crustacea</taxon>
        <taxon>Multicrustacea</taxon>
        <taxon>Malacostraca</taxon>
        <taxon>Eumalacostraca</taxon>
        <taxon>Eucarida</taxon>
        <taxon>Decapoda</taxon>
        <taxon>Pleocyemata</taxon>
        <taxon>Anomura</taxon>
        <taxon>Galatheoidea</taxon>
        <taxon>Porcellanidae</taxon>
        <taxon>Petrolisthes</taxon>
    </lineage>
</organism>
<proteinExistence type="predicted"/>
<dbReference type="Proteomes" id="UP001292094">
    <property type="component" value="Unassembled WGS sequence"/>
</dbReference>
<evidence type="ECO:0000256" key="1">
    <source>
        <dbReference type="SAM" id="MobiDB-lite"/>
    </source>
</evidence>
<feature type="compositionally biased region" description="Polar residues" evidence="1">
    <location>
        <begin position="63"/>
        <end position="74"/>
    </location>
</feature>
<comment type="caution">
    <text evidence="2">The sequence shown here is derived from an EMBL/GenBank/DDBJ whole genome shotgun (WGS) entry which is preliminary data.</text>
</comment>
<keyword evidence="3" id="KW-1185">Reference proteome</keyword>
<name>A0AAE1NU31_9EUCA</name>
<accession>A0AAE1NU31</accession>
<dbReference type="AlphaFoldDB" id="A0AAE1NU31"/>
<evidence type="ECO:0000313" key="2">
    <source>
        <dbReference type="EMBL" id="KAK4295210.1"/>
    </source>
</evidence>
<sequence length="74" mass="8067">MNISPKPQSSPSSSKNGWTHYRPQVQGISPGRYEPNASGGRSHSPSAAPQVPHLPPRERGQITDPTYPSQEHKP</sequence>
<reference evidence="2" key="1">
    <citation type="submission" date="2023-11" db="EMBL/GenBank/DDBJ databases">
        <title>Genome assemblies of two species of porcelain crab, Petrolisthes cinctipes and Petrolisthes manimaculis (Anomura: Porcellanidae).</title>
        <authorList>
            <person name="Angst P."/>
        </authorList>
    </citation>
    <scope>NUCLEOTIDE SEQUENCE</scope>
    <source>
        <strain evidence="2">PB745_02</strain>
        <tissue evidence="2">Gill</tissue>
    </source>
</reference>